<evidence type="ECO:0000256" key="1">
    <source>
        <dbReference type="ARBA" id="ARBA00004442"/>
    </source>
</evidence>
<evidence type="ECO:0000313" key="5">
    <source>
        <dbReference type="Proteomes" id="UP001252186"/>
    </source>
</evidence>
<evidence type="ECO:0000256" key="2">
    <source>
        <dbReference type="ARBA" id="ARBA00023136"/>
    </source>
</evidence>
<dbReference type="SUPFAM" id="SSF49464">
    <property type="entry name" value="Carboxypeptidase regulatory domain-like"/>
    <property type="match status" value="1"/>
</dbReference>
<comment type="caution">
    <text evidence="4">The sequence shown here is derived from an EMBL/GenBank/DDBJ whole genome shotgun (WGS) entry which is preliminary data.</text>
</comment>
<dbReference type="EMBL" id="JAVRHV010000001">
    <property type="protein sequence ID" value="MDT0552651.1"/>
    <property type="molecule type" value="Genomic_DNA"/>
</dbReference>
<dbReference type="Proteomes" id="UP001252186">
    <property type="component" value="Unassembled WGS sequence"/>
</dbReference>
<evidence type="ECO:0000256" key="3">
    <source>
        <dbReference type="ARBA" id="ARBA00023237"/>
    </source>
</evidence>
<dbReference type="Gene3D" id="2.40.170.20">
    <property type="entry name" value="TonB-dependent receptor, beta-barrel domain"/>
    <property type="match status" value="1"/>
</dbReference>
<protein>
    <submittedName>
        <fullName evidence="4">TonB-dependent receptor plug domain-containing protein</fullName>
    </submittedName>
</protein>
<proteinExistence type="predicted"/>
<dbReference type="InterPro" id="IPR008969">
    <property type="entry name" value="CarboxyPept-like_regulatory"/>
</dbReference>
<name>A0ABU2Y371_9FLAO</name>
<accession>A0ABU2Y371</accession>
<comment type="subcellular location">
    <subcellularLocation>
        <location evidence="1">Cell outer membrane</location>
    </subcellularLocation>
</comment>
<dbReference type="SUPFAM" id="SSF56935">
    <property type="entry name" value="Porins"/>
    <property type="match status" value="1"/>
</dbReference>
<dbReference type="InterPro" id="IPR036942">
    <property type="entry name" value="Beta-barrel_TonB_sf"/>
</dbReference>
<reference evidence="4 5" key="1">
    <citation type="submission" date="2023-09" db="EMBL/GenBank/DDBJ databases">
        <authorList>
            <person name="Rey-Velasco X."/>
        </authorList>
    </citation>
    <scope>NUCLEOTIDE SEQUENCE [LARGE SCALE GENOMIC DNA]</scope>
    <source>
        <strain evidence="4 5">P050</strain>
    </source>
</reference>
<dbReference type="RefSeq" id="WP_311592532.1">
    <property type="nucleotide sequence ID" value="NZ_JAVRHV010000001.1"/>
</dbReference>
<keyword evidence="2" id="KW-0472">Membrane</keyword>
<dbReference type="Gene3D" id="2.170.130.10">
    <property type="entry name" value="TonB-dependent receptor, plug domain"/>
    <property type="match status" value="1"/>
</dbReference>
<keyword evidence="5" id="KW-1185">Reference proteome</keyword>
<keyword evidence="3" id="KW-0998">Cell outer membrane</keyword>
<dbReference type="InterPro" id="IPR037066">
    <property type="entry name" value="Plug_dom_sf"/>
</dbReference>
<keyword evidence="4" id="KW-0675">Receptor</keyword>
<sequence length="845" mass="96627">MNRTKNLILVFTFLFCHIFYAQVGEDKESLAKILETIEQQFECNFSYADNTIAEIFIENPKTFKSLKNALKYLRQHTKLEFTVLDVSNITVSTNYKSNTLCGYLIDIETEEPIIGAVIRVDAEITTTNEEGYFNLERPTENKLLVISHLSYKGVRYQLNSINESSCDPIYLVPKIEQISEIVVRNYLTKGIQKTSKGSYDIDYKKFDILPGLIEPDVLQTLQALPGIQSADESVSNINIRGGANHENLVLWDGMKMYQSGHFFGLISAFNSHLTRNATLIQNGTDADLSEGVSGTILMNTDSELNTKTKTEIGLNLINADVFFDTPIGDQSSLQLSARKSINNLIETPTYKQYFDKAFQNTELLQDSDNVIKSDGEFSFYDVNARWLYEITPYDKIRVNFLLFDNNLFFLENAVVDGEEASKESSASQRNLAGGVSYLREWNEWFSTDLQFYASKYNLESINHDLVNNQRLLQENEVFEEAVKLDTEYKLSDMISLYNGYQYQETGVTNIQDVDDPLYRKEVKQVIRSHGLSSQLGYTSNDFNTTARIGVRFNYLEKFDSFVIEPRISFSHRFLDNFTLQLLGEVKHQTASQIIDFQEDFLGVENRRWILSNNGSFNAEEGEYDIPIMESVQGSAGLFYANKGWLISAEGYYKIVDGITSKSQGFQNQYQYINTTGSYEVFGADFLIRKRLNKFNTWLSYSYGDNQYTFSELEENVFPSNVDIRHAVNLATSYSLKNLDISAGLNWHSGKPTTKPIEGNEIIDDKINYETANMGRLEDYMRVDVSAQYQFKLSKKMKARAGVSVWNLFNQENLTNTYYKIVEDSVTEVQQKSLGLTPNISFRVGF</sequence>
<evidence type="ECO:0000313" key="4">
    <source>
        <dbReference type="EMBL" id="MDT0552651.1"/>
    </source>
</evidence>
<gene>
    <name evidence="4" type="ORF">RM519_05280</name>
</gene>
<organism evidence="4 5">
    <name type="scientific">Urechidicola vernalis</name>
    <dbReference type="NCBI Taxonomy" id="3075600"/>
    <lineage>
        <taxon>Bacteria</taxon>
        <taxon>Pseudomonadati</taxon>
        <taxon>Bacteroidota</taxon>
        <taxon>Flavobacteriia</taxon>
        <taxon>Flavobacteriales</taxon>
        <taxon>Flavobacteriaceae</taxon>
        <taxon>Urechidicola</taxon>
    </lineage>
</organism>